<evidence type="ECO:0000313" key="2">
    <source>
        <dbReference type="EMBL" id="SDM65980.1"/>
    </source>
</evidence>
<dbReference type="RefSeq" id="WP_093207008.1">
    <property type="nucleotide sequence ID" value="NZ_FNGS01000008.1"/>
</dbReference>
<organism evidence="2 3">
    <name type="scientific">Siphonobacter aquaeclarae</name>
    <dbReference type="NCBI Taxonomy" id="563176"/>
    <lineage>
        <taxon>Bacteria</taxon>
        <taxon>Pseudomonadati</taxon>
        <taxon>Bacteroidota</taxon>
        <taxon>Cytophagia</taxon>
        <taxon>Cytophagales</taxon>
        <taxon>Cytophagaceae</taxon>
        <taxon>Siphonobacter</taxon>
    </lineage>
</organism>
<gene>
    <name evidence="2" type="ORF">SAMN04488090_3929</name>
</gene>
<feature type="region of interest" description="Disordered" evidence="1">
    <location>
        <begin position="1"/>
        <end position="60"/>
    </location>
</feature>
<dbReference type="EMBL" id="FNGS01000008">
    <property type="protein sequence ID" value="SDM65980.1"/>
    <property type="molecule type" value="Genomic_DNA"/>
</dbReference>
<reference evidence="2 3" key="1">
    <citation type="submission" date="2016-10" db="EMBL/GenBank/DDBJ databases">
        <authorList>
            <person name="de Groot N.N."/>
        </authorList>
    </citation>
    <scope>NUCLEOTIDE SEQUENCE [LARGE SCALE GENOMIC DNA]</scope>
    <source>
        <strain evidence="2 3">DSM 21668</strain>
    </source>
</reference>
<proteinExistence type="predicted"/>
<keyword evidence="3" id="KW-1185">Reference proteome</keyword>
<protein>
    <submittedName>
        <fullName evidence="2">Uncharacterized protein</fullName>
    </submittedName>
</protein>
<accession>A0A1G9V1M2</accession>
<feature type="compositionally biased region" description="Acidic residues" evidence="1">
    <location>
        <begin position="50"/>
        <end position="60"/>
    </location>
</feature>
<dbReference type="AlphaFoldDB" id="A0A1G9V1M2"/>
<dbReference type="Proteomes" id="UP000198901">
    <property type="component" value="Unassembled WGS sequence"/>
</dbReference>
<name>A0A1G9V1M2_9BACT</name>
<evidence type="ECO:0000313" key="3">
    <source>
        <dbReference type="Proteomes" id="UP000198901"/>
    </source>
</evidence>
<sequence length="60" mass="6512">MNALVHGSTGTPDPRPKTSEESEEAEEPASTETREESDFPSVEVPGLGELLEELEEGKKK</sequence>
<evidence type="ECO:0000256" key="1">
    <source>
        <dbReference type="SAM" id="MobiDB-lite"/>
    </source>
</evidence>